<sequence>MTSASSPAAKSQENNIPRSFSRRHILLGTAAATVAGLTWRAAPARAATASASGYAAPTLTRSTSSAGFVHPGLSVSADSLENARTQVLAGVEPWASYYAAMTSTKYASQTFSSQNQGSTLDTPKYSAFNSSGVQSEFIDDAFRAYTQAIMYFVTGNPVYRENAMKLIRIWSNMDPNGYVVYADAHIHTGVPLMRMLAAAEIMRYSSVNAGTDSYDLTWEDADTTKLSDNLVVPLTNTFLYSNTFFMNQHNYALVGALAGYIFTDNATRYQEAVEWFSVNSTNTDDATNGALIKIMPLIAKNDPLNTFKKSFVQVNEMWRDQAHAWDDVSQLSQLARLIDVQGTLLDPVKGTVSTASNAVSPYRFGDDRLLHGSEQFFSYMLGKEIPWIDVTGHGGVPVQAFRGRIFDPTNELYDVYKYRFGLGVEGLAPSITQVATTQDDGPQFYWGTTAYNFWNSNPDWTPDAWLSFPAALAGTTPPTQSSALIQAATRSAAITGGISIGQDSGTSYVRMTACPKGVTLAIRTLLYPSQSGYSPVGVLLRTNGTATLQIRKTMSSQPYYSLTLPDTQGAWRYITYDVDNTKIRGGLGNIDIAYYTVVGSGGVYVDIEAVNLDAVNELTPPQFPAGSDTTLIAIVGESLSADLAATYSGSGTVTYSAGLGLPQGVTLDASTGALTWTPTASQVGTSHTYVVASDGTTDTVLRVALVAAANRTDAVNAALAGYDPSTVYVSATATAVKTKQAAATADIASADSATFAADLVALQEAVAGLQLLNPRLADGSFDYWGLATSAQWSQVDMAALTDGDNNTNAGGSVTTPDVFDFGIGFRVQADAFGLQAYYDFANRSQGANVYGAEDGRNWTLLTSRETTDTTDEGFAMEKIPVLSSVQGKAYRFLKIQVDNPGTATDPNYPGITSFGEFHIYGQRVEMSTAMNSVSVSSNDSNSAMAENGDTVTLTMSATEALQSVTATIEGVTAQVTSTDSEHWTASVVLPADVAYGRALQFEIDYTTAAGATGGTIIATTDGSSLQLWNTNATQLTIEESWVTASTPQYPGTGTAAANGWRMFDGDTTTFTDTTTANGWVTVTPPSGTDLTFDVVRIRPRANLPLRGNGDLIQGSSDGGSTWTTLVTISGITVGTQWYAFALGSSTTQPMIRVYDGHGGHTNLAEVQLYSLG</sequence>
<name>A0A941IIZ3_9ACTN</name>
<dbReference type="InterPro" id="IPR013783">
    <property type="entry name" value="Ig-like_fold"/>
</dbReference>
<protein>
    <submittedName>
        <fullName evidence="1">Ig domain-containing protein</fullName>
    </submittedName>
</protein>
<gene>
    <name evidence="1" type="ORF">KDK95_21345</name>
</gene>
<evidence type="ECO:0000313" key="2">
    <source>
        <dbReference type="Proteomes" id="UP000676325"/>
    </source>
</evidence>
<dbReference type="AlphaFoldDB" id="A0A941IIZ3"/>
<dbReference type="InterPro" id="IPR006311">
    <property type="entry name" value="TAT_signal"/>
</dbReference>
<dbReference type="Gene3D" id="1.50.10.100">
    <property type="entry name" value="Chondroitin AC/alginate lyase"/>
    <property type="match status" value="1"/>
</dbReference>
<dbReference type="PROSITE" id="PS51318">
    <property type="entry name" value="TAT"/>
    <property type="match status" value="1"/>
</dbReference>
<reference evidence="1" key="1">
    <citation type="submission" date="2021-04" db="EMBL/GenBank/DDBJ databases">
        <title>Genome based classification of Actinospica acidithermotolerans sp. nov., an actinobacterium isolated from an Indonesian hot spring.</title>
        <authorList>
            <person name="Kusuma A.B."/>
            <person name="Putra K.E."/>
            <person name="Nafisah S."/>
            <person name="Loh J."/>
            <person name="Nouioui I."/>
            <person name="Goodfellow M."/>
        </authorList>
    </citation>
    <scope>NUCLEOTIDE SEQUENCE</scope>
    <source>
        <strain evidence="1">MGRD01-02</strain>
    </source>
</reference>
<dbReference type="SUPFAM" id="SSF48230">
    <property type="entry name" value="Chondroitin AC/alginate lyase"/>
    <property type="match status" value="1"/>
</dbReference>
<dbReference type="InterPro" id="IPR008929">
    <property type="entry name" value="Chondroitin_lyas"/>
</dbReference>
<dbReference type="InterPro" id="IPR015919">
    <property type="entry name" value="Cadherin-like_sf"/>
</dbReference>
<evidence type="ECO:0000313" key="1">
    <source>
        <dbReference type="EMBL" id="MBR7828869.1"/>
    </source>
</evidence>
<dbReference type="SUPFAM" id="SSF49313">
    <property type="entry name" value="Cadherin-like"/>
    <property type="match status" value="1"/>
</dbReference>
<dbReference type="Gene3D" id="2.60.40.10">
    <property type="entry name" value="Immunoglobulins"/>
    <property type="match status" value="1"/>
</dbReference>
<dbReference type="RefSeq" id="WP_212520004.1">
    <property type="nucleotide sequence ID" value="NZ_JAGSOH010000068.1"/>
</dbReference>
<proteinExistence type="predicted"/>
<dbReference type="Pfam" id="PF05345">
    <property type="entry name" value="He_PIG"/>
    <property type="match status" value="1"/>
</dbReference>
<dbReference type="GO" id="GO:0005509">
    <property type="term" value="F:calcium ion binding"/>
    <property type="evidence" value="ECO:0007669"/>
    <property type="project" value="InterPro"/>
</dbReference>
<dbReference type="Proteomes" id="UP000676325">
    <property type="component" value="Unassembled WGS sequence"/>
</dbReference>
<dbReference type="EMBL" id="JAGSOH010000068">
    <property type="protein sequence ID" value="MBR7828869.1"/>
    <property type="molecule type" value="Genomic_DNA"/>
</dbReference>
<dbReference type="Gene3D" id="2.60.120.260">
    <property type="entry name" value="Galactose-binding domain-like"/>
    <property type="match status" value="2"/>
</dbReference>
<keyword evidence="2" id="KW-1185">Reference proteome</keyword>
<accession>A0A941IIZ3</accession>
<comment type="caution">
    <text evidence="1">The sequence shown here is derived from an EMBL/GenBank/DDBJ whole genome shotgun (WGS) entry which is preliminary data.</text>
</comment>
<dbReference type="GO" id="GO:0005975">
    <property type="term" value="P:carbohydrate metabolic process"/>
    <property type="evidence" value="ECO:0007669"/>
    <property type="project" value="UniProtKB-ARBA"/>
</dbReference>
<organism evidence="1 2">
    <name type="scientific">Actinospica acidithermotolerans</name>
    <dbReference type="NCBI Taxonomy" id="2828514"/>
    <lineage>
        <taxon>Bacteria</taxon>
        <taxon>Bacillati</taxon>
        <taxon>Actinomycetota</taxon>
        <taxon>Actinomycetes</taxon>
        <taxon>Catenulisporales</taxon>
        <taxon>Actinospicaceae</taxon>
        <taxon>Actinospica</taxon>
    </lineage>
</organism>
<dbReference type="GO" id="GO:0016020">
    <property type="term" value="C:membrane"/>
    <property type="evidence" value="ECO:0007669"/>
    <property type="project" value="InterPro"/>
</dbReference>